<keyword evidence="2" id="KW-0472">Membrane</keyword>
<dbReference type="PANTHER" id="PTHR36356">
    <property type="entry name" value="EXPRESSED PROTEIN"/>
    <property type="match status" value="1"/>
</dbReference>
<organism evidence="3 4">
    <name type="scientific">Zingiber officinale</name>
    <name type="common">Ginger</name>
    <name type="synonym">Amomum zingiber</name>
    <dbReference type="NCBI Taxonomy" id="94328"/>
    <lineage>
        <taxon>Eukaryota</taxon>
        <taxon>Viridiplantae</taxon>
        <taxon>Streptophyta</taxon>
        <taxon>Embryophyta</taxon>
        <taxon>Tracheophyta</taxon>
        <taxon>Spermatophyta</taxon>
        <taxon>Magnoliopsida</taxon>
        <taxon>Liliopsida</taxon>
        <taxon>Zingiberales</taxon>
        <taxon>Zingiberaceae</taxon>
        <taxon>Zingiber</taxon>
    </lineage>
</organism>
<sequence>MVRKLVPLLPRSRVSRCSPFSAEAPPSLSPPPSLVELQLFLRGASLSRDEHHLLRRNASLSRDEHHLRHDDSLSRDEQLLRRDTTPPSLATPPSASSSLAATRDSPPHRNILSGCLLLLVCIVWMVVQIFILATWILLFATPLLMGALANNFAIQGTCLACKRKFMGSPIPDD</sequence>
<evidence type="ECO:0000256" key="2">
    <source>
        <dbReference type="SAM" id="Phobius"/>
    </source>
</evidence>
<dbReference type="PANTHER" id="PTHR36356:SF1">
    <property type="entry name" value="EXPRESSED PROTEIN"/>
    <property type="match status" value="1"/>
</dbReference>
<evidence type="ECO:0000313" key="3">
    <source>
        <dbReference type="EMBL" id="KAG6472248.1"/>
    </source>
</evidence>
<feature type="compositionally biased region" description="Low complexity" evidence="1">
    <location>
        <begin position="85"/>
        <end position="102"/>
    </location>
</feature>
<evidence type="ECO:0000313" key="4">
    <source>
        <dbReference type="Proteomes" id="UP000734854"/>
    </source>
</evidence>
<feature type="compositionally biased region" description="Basic and acidic residues" evidence="1">
    <location>
        <begin position="65"/>
        <end position="84"/>
    </location>
</feature>
<accession>A0A8J5C687</accession>
<name>A0A8J5C687_ZINOF</name>
<keyword evidence="2" id="KW-0812">Transmembrane</keyword>
<gene>
    <name evidence="3" type="ORF">ZIOFF_069708</name>
</gene>
<dbReference type="EMBL" id="JACMSC010000020">
    <property type="protein sequence ID" value="KAG6472248.1"/>
    <property type="molecule type" value="Genomic_DNA"/>
</dbReference>
<comment type="caution">
    <text evidence="3">The sequence shown here is derived from an EMBL/GenBank/DDBJ whole genome shotgun (WGS) entry which is preliminary data.</text>
</comment>
<protein>
    <submittedName>
        <fullName evidence="3">Uncharacterized protein</fullName>
    </submittedName>
</protein>
<keyword evidence="2" id="KW-1133">Transmembrane helix</keyword>
<feature type="transmembrane region" description="Helical" evidence="2">
    <location>
        <begin position="143"/>
        <end position="161"/>
    </location>
</feature>
<reference evidence="3 4" key="1">
    <citation type="submission" date="2020-08" db="EMBL/GenBank/DDBJ databases">
        <title>Plant Genome Project.</title>
        <authorList>
            <person name="Zhang R.-G."/>
        </authorList>
    </citation>
    <scope>NUCLEOTIDE SEQUENCE [LARGE SCALE GENOMIC DNA]</scope>
    <source>
        <tissue evidence="3">Rhizome</tissue>
    </source>
</reference>
<feature type="transmembrane region" description="Helical" evidence="2">
    <location>
        <begin position="111"/>
        <end position="137"/>
    </location>
</feature>
<proteinExistence type="predicted"/>
<keyword evidence="4" id="KW-1185">Reference proteome</keyword>
<evidence type="ECO:0000256" key="1">
    <source>
        <dbReference type="SAM" id="MobiDB-lite"/>
    </source>
</evidence>
<dbReference type="GO" id="GO:0009507">
    <property type="term" value="C:chloroplast"/>
    <property type="evidence" value="ECO:0007669"/>
    <property type="project" value="TreeGrafter"/>
</dbReference>
<feature type="region of interest" description="Disordered" evidence="1">
    <location>
        <begin position="65"/>
        <end position="103"/>
    </location>
</feature>
<dbReference type="AlphaFoldDB" id="A0A8J5C687"/>
<dbReference type="Proteomes" id="UP000734854">
    <property type="component" value="Unassembled WGS sequence"/>
</dbReference>